<proteinExistence type="predicted"/>
<evidence type="ECO:0000256" key="1">
    <source>
        <dbReference type="SAM" id="Coils"/>
    </source>
</evidence>
<protein>
    <submittedName>
        <fullName evidence="3">Uncharacterized protein</fullName>
    </submittedName>
</protein>
<dbReference type="AlphaFoldDB" id="A0AAV3XHZ8"/>
<keyword evidence="4" id="KW-1185">Reference proteome</keyword>
<evidence type="ECO:0000313" key="3">
    <source>
        <dbReference type="EMBL" id="GET40590.1"/>
    </source>
</evidence>
<feature type="region of interest" description="Disordered" evidence="2">
    <location>
        <begin position="71"/>
        <end position="98"/>
    </location>
</feature>
<dbReference type="Proteomes" id="UP001050975">
    <property type="component" value="Unassembled WGS sequence"/>
</dbReference>
<organism evidence="3 4">
    <name type="scientific">Microseira wollei NIES-4236</name>
    <dbReference type="NCBI Taxonomy" id="2530354"/>
    <lineage>
        <taxon>Bacteria</taxon>
        <taxon>Bacillati</taxon>
        <taxon>Cyanobacteriota</taxon>
        <taxon>Cyanophyceae</taxon>
        <taxon>Oscillatoriophycideae</taxon>
        <taxon>Aerosakkonematales</taxon>
        <taxon>Aerosakkonemataceae</taxon>
        <taxon>Microseira</taxon>
    </lineage>
</organism>
<name>A0AAV3XHZ8_9CYAN</name>
<sequence length="129" mass="14227">MNSDNLILLLQQGFRISLGATASLVETLQDDQKRSETLSQLGSQLIQLTQEWSEKGEITEQEARSYVDSLLRQQTNQTTSATPPTARTSPATPNPAAATDVQLEIQELIAQIAAMRAELENLRSQDDRS</sequence>
<keyword evidence="1" id="KW-0175">Coiled coil</keyword>
<feature type="compositionally biased region" description="Low complexity" evidence="2">
    <location>
        <begin position="78"/>
        <end position="98"/>
    </location>
</feature>
<feature type="coiled-coil region" evidence="1">
    <location>
        <begin position="98"/>
        <end position="125"/>
    </location>
</feature>
<evidence type="ECO:0000256" key="2">
    <source>
        <dbReference type="SAM" id="MobiDB-lite"/>
    </source>
</evidence>
<evidence type="ECO:0000313" key="4">
    <source>
        <dbReference type="Proteomes" id="UP001050975"/>
    </source>
</evidence>
<accession>A0AAV3XHZ8</accession>
<reference evidence="3" key="1">
    <citation type="submission" date="2019-10" db="EMBL/GenBank/DDBJ databases">
        <title>Draft genome sequece of Microseira wollei NIES-4236.</title>
        <authorList>
            <person name="Yamaguchi H."/>
            <person name="Suzuki S."/>
            <person name="Kawachi M."/>
        </authorList>
    </citation>
    <scope>NUCLEOTIDE SEQUENCE</scope>
    <source>
        <strain evidence="3">NIES-4236</strain>
    </source>
</reference>
<gene>
    <name evidence="3" type="ORF">MiSe_54000</name>
</gene>
<dbReference type="RefSeq" id="WP_226586552.1">
    <property type="nucleotide sequence ID" value="NZ_BLAY01000094.1"/>
</dbReference>
<comment type="caution">
    <text evidence="3">The sequence shown here is derived from an EMBL/GenBank/DDBJ whole genome shotgun (WGS) entry which is preliminary data.</text>
</comment>
<dbReference type="EMBL" id="BLAY01000094">
    <property type="protein sequence ID" value="GET40590.1"/>
    <property type="molecule type" value="Genomic_DNA"/>
</dbReference>